<dbReference type="Gene3D" id="3.30.40.10">
    <property type="entry name" value="Zinc/RING finger domain, C3HC4 (zinc finger)"/>
    <property type="match status" value="1"/>
</dbReference>
<evidence type="ECO:0000256" key="3">
    <source>
        <dbReference type="ARBA" id="ARBA00022833"/>
    </source>
</evidence>
<dbReference type="SMART" id="SM00184">
    <property type="entry name" value="RING"/>
    <property type="match status" value="1"/>
</dbReference>
<keyword evidence="3" id="KW-0862">Zinc</keyword>
<dbReference type="PROSITE" id="PS50089">
    <property type="entry name" value="ZF_RING_2"/>
    <property type="match status" value="1"/>
</dbReference>
<evidence type="ECO:0000313" key="7">
    <source>
        <dbReference type="EMBL" id="WOL01045.1"/>
    </source>
</evidence>
<proteinExistence type="predicted"/>
<gene>
    <name evidence="7" type="ORF">Cni_G09758</name>
</gene>
<dbReference type="GO" id="GO:0005737">
    <property type="term" value="C:cytoplasm"/>
    <property type="evidence" value="ECO:0007669"/>
    <property type="project" value="TreeGrafter"/>
</dbReference>
<evidence type="ECO:0000256" key="1">
    <source>
        <dbReference type="ARBA" id="ARBA00022723"/>
    </source>
</evidence>
<dbReference type="Proteomes" id="UP001327560">
    <property type="component" value="Chromosome 3"/>
</dbReference>
<keyword evidence="8" id="KW-1185">Reference proteome</keyword>
<protein>
    <recommendedName>
        <fullName evidence="6">RING-type domain-containing protein</fullName>
    </recommendedName>
</protein>
<dbReference type="SUPFAM" id="SSF57850">
    <property type="entry name" value="RING/U-box"/>
    <property type="match status" value="1"/>
</dbReference>
<sequence>MAAEAERDLGRLEELLRWAGAGDRPGISFFSVVFGVVSTLAEEGAVPELERIVMLNPLTGGIIILQGDPALLSDLLPTFSAASTGPRPASKASIEAMKTVESGEEGSDEECSVCLDGLRSDAGGMVVKKMPCGHRFHGGCIEKWLGLHGSCPLCRYLMPAEEEEPNKVGEARIESSRELIITFAFEERDEGVDDQQHQQEHQPQGQEEHEQEEQCNQEQQPQGQEEHEQEEQCSQEQQPQGQEEHEQEEQCNQEQRGTDEDGGNSMETID</sequence>
<dbReference type="InterPro" id="IPR001841">
    <property type="entry name" value="Znf_RING"/>
</dbReference>
<dbReference type="GO" id="GO:0061630">
    <property type="term" value="F:ubiquitin protein ligase activity"/>
    <property type="evidence" value="ECO:0007669"/>
    <property type="project" value="TreeGrafter"/>
</dbReference>
<evidence type="ECO:0000313" key="8">
    <source>
        <dbReference type="Proteomes" id="UP001327560"/>
    </source>
</evidence>
<dbReference type="EMBL" id="CP136892">
    <property type="protein sequence ID" value="WOL01045.1"/>
    <property type="molecule type" value="Genomic_DNA"/>
</dbReference>
<dbReference type="PANTHER" id="PTHR15710">
    <property type="entry name" value="E3 UBIQUITIN-PROTEIN LIGASE PRAJA"/>
    <property type="match status" value="1"/>
</dbReference>
<reference evidence="7 8" key="1">
    <citation type="submission" date="2023-10" db="EMBL/GenBank/DDBJ databases">
        <title>Chromosome-scale genome assembly provides insights into flower coloration mechanisms of Canna indica.</title>
        <authorList>
            <person name="Li C."/>
        </authorList>
    </citation>
    <scope>NUCLEOTIDE SEQUENCE [LARGE SCALE GENOMIC DNA]</scope>
    <source>
        <tissue evidence="7">Flower</tissue>
    </source>
</reference>
<name>A0AAQ3K310_9LILI</name>
<evidence type="ECO:0000259" key="6">
    <source>
        <dbReference type="PROSITE" id="PS50089"/>
    </source>
</evidence>
<keyword evidence="1" id="KW-0479">Metal-binding</keyword>
<dbReference type="InterPro" id="IPR013083">
    <property type="entry name" value="Znf_RING/FYVE/PHD"/>
</dbReference>
<dbReference type="PANTHER" id="PTHR15710:SF132">
    <property type="entry name" value="E3 UBIQUITIN-PROTEIN LIGASE MPSR1"/>
    <property type="match status" value="1"/>
</dbReference>
<accession>A0AAQ3K310</accession>
<dbReference type="GO" id="GO:0016567">
    <property type="term" value="P:protein ubiquitination"/>
    <property type="evidence" value="ECO:0007669"/>
    <property type="project" value="TreeGrafter"/>
</dbReference>
<evidence type="ECO:0000256" key="5">
    <source>
        <dbReference type="SAM" id="MobiDB-lite"/>
    </source>
</evidence>
<dbReference type="Pfam" id="PF13639">
    <property type="entry name" value="zf-RING_2"/>
    <property type="match status" value="1"/>
</dbReference>
<dbReference type="AlphaFoldDB" id="A0AAQ3K310"/>
<evidence type="ECO:0000256" key="2">
    <source>
        <dbReference type="ARBA" id="ARBA00022771"/>
    </source>
</evidence>
<dbReference type="CDD" id="cd16454">
    <property type="entry name" value="RING-H2_PA-TM-RING"/>
    <property type="match status" value="1"/>
</dbReference>
<organism evidence="7 8">
    <name type="scientific">Canna indica</name>
    <name type="common">Indian-shot</name>
    <dbReference type="NCBI Taxonomy" id="4628"/>
    <lineage>
        <taxon>Eukaryota</taxon>
        <taxon>Viridiplantae</taxon>
        <taxon>Streptophyta</taxon>
        <taxon>Embryophyta</taxon>
        <taxon>Tracheophyta</taxon>
        <taxon>Spermatophyta</taxon>
        <taxon>Magnoliopsida</taxon>
        <taxon>Liliopsida</taxon>
        <taxon>Zingiberales</taxon>
        <taxon>Cannaceae</taxon>
        <taxon>Canna</taxon>
    </lineage>
</organism>
<dbReference type="GO" id="GO:0008270">
    <property type="term" value="F:zinc ion binding"/>
    <property type="evidence" value="ECO:0007669"/>
    <property type="project" value="UniProtKB-KW"/>
</dbReference>
<feature type="region of interest" description="Disordered" evidence="5">
    <location>
        <begin position="189"/>
        <end position="270"/>
    </location>
</feature>
<feature type="domain" description="RING-type" evidence="6">
    <location>
        <begin position="111"/>
        <end position="155"/>
    </location>
</feature>
<keyword evidence="2 4" id="KW-0863">Zinc-finger</keyword>
<evidence type="ECO:0000256" key="4">
    <source>
        <dbReference type="PROSITE-ProRule" id="PRU00175"/>
    </source>
</evidence>